<name>A0ABP7ERV6_9GAMM</name>
<accession>A0ABP7ERV6</accession>
<keyword evidence="2" id="KW-1185">Reference proteome</keyword>
<evidence type="ECO:0000313" key="2">
    <source>
        <dbReference type="Proteomes" id="UP001501479"/>
    </source>
</evidence>
<dbReference type="EMBL" id="BAABDS010000046">
    <property type="protein sequence ID" value="GAA3720894.1"/>
    <property type="molecule type" value="Genomic_DNA"/>
</dbReference>
<gene>
    <name evidence="1" type="ORF">GCM10022421_31580</name>
</gene>
<sequence length="93" mass="9814">MQAADRAAHDVPYGGAQRVRVVEVESQAVVFGPDPHGRAVVHDQHGTASAVGHAFCGFMYGRIGAAAEQATVHQAFDGQIWGTGIEVYHANSD</sequence>
<proteinExistence type="predicted"/>
<organism evidence="1 2">
    <name type="scientific">Oceanisphaera sediminis</name>
    <dbReference type="NCBI Taxonomy" id="981381"/>
    <lineage>
        <taxon>Bacteria</taxon>
        <taxon>Pseudomonadati</taxon>
        <taxon>Pseudomonadota</taxon>
        <taxon>Gammaproteobacteria</taxon>
        <taxon>Aeromonadales</taxon>
        <taxon>Aeromonadaceae</taxon>
        <taxon>Oceanisphaera</taxon>
    </lineage>
</organism>
<evidence type="ECO:0000313" key="1">
    <source>
        <dbReference type="EMBL" id="GAA3720894.1"/>
    </source>
</evidence>
<dbReference type="Proteomes" id="UP001501479">
    <property type="component" value="Unassembled WGS sequence"/>
</dbReference>
<reference evidence="2" key="1">
    <citation type="journal article" date="2019" name="Int. J. Syst. Evol. Microbiol.">
        <title>The Global Catalogue of Microorganisms (GCM) 10K type strain sequencing project: providing services to taxonomists for standard genome sequencing and annotation.</title>
        <authorList>
            <consortium name="The Broad Institute Genomics Platform"/>
            <consortium name="The Broad Institute Genome Sequencing Center for Infectious Disease"/>
            <person name="Wu L."/>
            <person name="Ma J."/>
        </authorList>
    </citation>
    <scope>NUCLEOTIDE SEQUENCE [LARGE SCALE GENOMIC DNA]</scope>
    <source>
        <strain evidence="2">JCM 17329</strain>
    </source>
</reference>
<protein>
    <submittedName>
        <fullName evidence="1">Uncharacterized protein</fullName>
    </submittedName>
</protein>
<comment type="caution">
    <text evidence="1">The sequence shown here is derived from an EMBL/GenBank/DDBJ whole genome shotgun (WGS) entry which is preliminary data.</text>
</comment>